<evidence type="ECO:0000313" key="8">
    <source>
        <dbReference type="Proteomes" id="UP001347796"/>
    </source>
</evidence>
<dbReference type="GO" id="GO:0009378">
    <property type="term" value="F:four-way junction helicase activity"/>
    <property type="evidence" value="ECO:0007669"/>
    <property type="project" value="TreeGrafter"/>
</dbReference>
<dbReference type="AlphaFoldDB" id="A0AAN8K9C7"/>
<feature type="domain" description="Helicase ATP-binding" evidence="6">
    <location>
        <begin position="31"/>
        <end position="199"/>
    </location>
</feature>
<dbReference type="GO" id="GO:0043138">
    <property type="term" value="F:3'-5' DNA helicase activity"/>
    <property type="evidence" value="ECO:0007669"/>
    <property type="project" value="UniProtKB-EC"/>
</dbReference>
<comment type="caution">
    <text evidence="7">The sequence shown here is derived from an EMBL/GenBank/DDBJ whole genome shotgun (WGS) entry which is preliminary data.</text>
</comment>
<reference evidence="7 8" key="1">
    <citation type="submission" date="2024-01" db="EMBL/GenBank/DDBJ databases">
        <title>The genome of the rayed Mediterranean limpet Patella caerulea (Linnaeus, 1758).</title>
        <authorList>
            <person name="Anh-Thu Weber A."/>
            <person name="Halstead-Nussloch G."/>
        </authorList>
    </citation>
    <scope>NUCLEOTIDE SEQUENCE [LARGE SCALE GENOMIC DNA]</scope>
    <source>
        <strain evidence="7">AATW-2023a</strain>
        <tissue evidence="7">Whole specimen</tissue>
    </source>
</reference>
<evidence type="ECO:0000256" key="4">
    <source>
        <dbReference type="ARBA" id="ARBA00034617"/>
    </source>
</evidence>
<dbReference type="PROSITE" id="PS51192">
    <property type="entry name" value="HELICASE_ATP_BIND_1"/>
    <property type="match status" value="1"/>
</dbReference>
<evidence type="ECO:0000256" key="5">
    <source>
        <dbReference type="ARBA" id="ARBA00034808"/>
    </source>
</evidence>
<dbReference type="InterPro" id="IPR011545">
    <property type="entry name" value="DEAD/DEAH_box_helicase_dom"/>
</dbReference>
<dbReference type="EC" id="5.6.2.4" evidence="5"/>
<dbReference type="GO" id="GO:0000724">
    <property type="term" value="P:double-strand break repair via homologous recombination"/>
    <property type="evidence" value="ECO:0007669"/>
    <property type="project" value="TreeGrafter"/>
</dbReference>
<evidence type="ECO:0000256" key="2">
    <source>
        <dbReference type="ARBA" id="ARBA00023125"/>
    </source>
</evidence>
<protein>
    <recommendedName>
        <fullName evidence="5">DNA 3'-5' helicase</fullName>
        <ecNumber evidence="5">5.6.2.4</ecNumber>
    </recommendedName>
</protein>
<dbReference type="GO" id="GO:0005524">
    <property type="term" value="F:ATP binding"/>
    <property type="evidence" value="ECO:0007669"/>
    <property type="project" value="InterPro"/>
</dbReference>
<dbReference type="GO" id="GO:0005737">
    <property type="term" value="C:cytoplasm"/>
    <property type="evidence" value="ECO:0007669"/>
    <property type="project" value="TreeGrafter"/>
</dbReference>
<gene>
    <name evidence="7" type="ORF">SNE40_002829</name>
</gene>
<organism evidence="7 8">
    <name type="scientific">Patella caerulea</name>
    <name type="common">Rayed Mediterranean limpet</name>
    <dbReference type="NCBI Taxonomy" id="87958"/>
    <lineage>
        <taxon>Eukaryota</taxon>
        <taxon>Metazoa</taxon>
        <taxon>Spiralia</taxon>
        <taxon>Lophotrochozoa</taxon>
        <taxon>Mollusca</taxon>
        <taxon>Gastropoda</taxon>
        <taxon>Patellogastropoda</taxon>
        <taxon>Patelloidea</taxon>
        <taxon>Patellidae</taxon>
        <taxon>Patella</taxon>
    </lineage>
</organism>
<dbReference type="Gene3D" id="3.40.50.300">
    <property type="entry name" value="P-loop containing nucleotide triphosphate hydrolases"/>
    <property type="match status" value="1"/>
</dbReference>
<dbReference type="InterPro" id="IPR027417">
    <property type="entry name" value="P-loop_NTPase"/>
</dbReference>
<comment type="catalytic activity">
    <reaction evidence="4">
        <text>Couples ATP hydrolysis with the unwinding of duplex DNA by translocating in the 3'-5' direction.</text>
        <dbReference type="EC" id="5.6.2.4"/>
    </reaction>
</comment>
<dbReference type="PANTHER" id="PTHR13710">
    <property type="entry name" value="DNA HELICASE RECQ FAMILY MEMBER"/>
    <property type="match status" value="1"/>
</dbReference>
<dbReference type="Pfam" id="PF00270">
    <property type="entry name" value="DEAD"/>
    <property type="match status" value="1"/>
</dbReference>
<dbReference type="PANTHER" id="PTHR13710:SF105">
    <property type="entry name" value="ATP-DEPENDENT DNA HELICASE Q1"/>
    <property type="match status" value="1"/>
</dbReference>
<proteinExistence type="inferred from homology"/>
<sequence length="199" mass="22185">MENKFTEAILFAKTNLGVRNIVLKDKQIETLQAVYDDKDCISILPTGYGKSLIFQLLPWFLKAKLSSPYTPIVLVVCPLNSIMQDQGTGLVKKGVQACYLNIKTSENNMGKTYEIAAGGVIADQGSDTEESETQGNEKSVFTEKEVRLKALQQGDYKIIYSHPETLVSNSTIVKLLRSTEYKKQIGCVVIDEVHMVAEW</sequence>
<keyword evidence="8" id="KW-1185">Reference proteome</keyword>
<dbReference type="Proteomes" id="UP001347796">
    <property type="component" value="Unassembled WGS sequence"/>
</dbReference>
<dbReference type="EMBL" id="JAZGQO010000002">
    <property type="protein sequence ID" value="KAK6191082.1"/>
    <property type="molecule type" value="Genomic_DNA"/>
</dbReference>
<dbReference type="SUPFAM" id="SSF52540">
    <property type="entry name" value="P-loop containing nucleoside triphosphate hydrolases"/>
    <property type="match status" value="1"/>
</dbReference>
<dbReference type="GO" id="GO:0003677">
    <property type="term" value="F:DNA binding"/>
    <property type="evidence" value="ECO:0007669"/>
    <property type="project" value="UniProtKB-KW"/>
</dbReference>
<keyword evidence="2" id="KW-0238">DNA-binding</keyword>
<comment type="similarity">
    <text evidence="1">Belongs to the helicase family. RecQ subfamily.</text>
</comment>
<dbReference type="InterPro" id="IPR014001">
    <property type="entry name" value="Helicase_ATP-bd"/>
</dbReference>
<name>A0AAN8K9C7_PATCE</name>
<evidence type="ECO:0000256" key="1">
    <source>
        <dbReference type="ARBA" id="ARBA00005446"/>
    </source>
</evidence>
<evidence type="ECO:0000256" key="3">
    <source>
        <dbReference type="ARBA" id="ARBA00023235"/>
    </source>
</evidence>
<evidence type="ECO:0000259" key="6">
    <source>
        <dbReference type="PROSITE" id="PS51192"/>
    </source>
</evidence>
<keyword evidence="3" id="KW-0413">Isomerase</keyword>
<evidence type="ECO:0000313" key="7">
    <source>
        <dbReference type="EMBL" id="KAK6191082.1"/>
    </source>
</evidence>
<dbReference type="GO" id="GO:0005694">
    <property type="term" value="C:chromosome"/>
    <property type="evidence" value="ECO:0007669"/>
    <property type="project" value="TreeGrafter"/>
</dbReference>
<accession>A0AAN8K9C7</accession>